<feature type="signal peptide" evidence="1">
    <location>
        <begin position="1"/>
        <end position="21"/>
    </location>
</feature>
<sequence>MAYSPRKLAIASLALVQTAAALSATILADVNRDGHVDIEGNSDIEGKATWTEDRGALFLANIGDTNQRCASSRAFDTCNDAEGNELRNPKYLAPLRTLPITGLSTSAVGSVKVLDNVAANKTRIFVKSGESWSYVSSNYTFSASELEGGLELGIDARDVRRPEWDGRAQVTFSVSDGGVSAEDIVALRVAPVLTHHHAQLAQKVLTTLPTINWPDQTRFVQNLAKNVADAGISEPVFQFTSSSDHWTQDFFEPGYSSIPGPDGVTSLRIMIRSSQPFREAGEQVFTALRSDGVGAVQHPGQGATRDSFGNLETIPPYTHDGKSYPAGRIIMGTSEKETPRILSLMNAQETQDPLLLDTSWLIVGHVDEFLQFLPVDSERGWVLVVDDPLAGLELLKKASADGHGGEKAVSRGLLEGETRQCLPNSTIDQALQLDSFESYQKQAAEFIEENIARIKNATGITDDEILRMPATFYDAYSDAWPCTVTNAEASDSSVSTISGGPSSKAKSIVGWATPPGTVQERQAGSTIQLVAFYPGMVNGVVLSDSQVLAPNPWGPIIYGVDILATEAIKLYERVGFNVTFQDDWFSHHLLMGEVHCGSNTWRESGDVWWKS</sequence>
<dbReference type="InterPro" id="IPR013530">
    <property type="entry name" value="PAD_C"/>
</dbReference>
<reference evidence="3 4" key="1">
    <citation type="submission" date="2019-06" db="EMBL/GenBank/DDBJ databases">
        <authorList>
            <person name="Broberg M."/>
        </authorList>
    </citation>
    <scope>NUCLEOTIDE SEQUENCE [LARGE SCALE GENOMIC DNA]</scope>
</reference>
<dbReference type="EMBL" id="CABFNS010000798">
    <property type="protein sequence ID" value="VUC29190.1"/>
    <property type="molecule type" value="Genomic_DNA"/>
</dbReference>
<keyword evidence="4" id="KW-1185">Reference proteome</keyword>
<feature type="domain" description="Protein-arginine deiminase C-terminal" evidence="2">
    <location>
        <begin position="181"/>
        <end position="610"/>
    </location>
</feature>
<dbReference type="SUPFAM" id="SSF110083">
    <property type="entry name" value="Peptidylarginine deiminase Pad4, middle domain"/>
    <property type="match status" value="1"/>
</dbReference>
<name>A0ABY6UG22_BIOOC</name>
<dbReference type="Gene3D" id="3.75.10.10">
    <property type="entry name" value="L-arginine/glycine Amidinotransferase, Chain A"/>
    <property type="match status" value="1"/>
</dbReference>
<accession>A0ABY6UG22</accession>
<dbReference type="SUPFAM" id="SSF55909">
    <property type="entry name" value="Pentein"/>
    <property type="match status" value="1"/>
</dbReference>
<dbReference type="InterPro" id="IPR036556">
    <property type="entry name" value="PAD_central_sf"/>
</dbReference>
<evidence type="ECO:0000259" key="2">
    <source>
        <dbReference type="Pfam" id="PF03068"/>
    </source>
</evidence>
<protein>
    <recommendedName>
        <fullName evidence="2">Protein-arginine deiminase C-terminal domain-containing protein</fullName>
    </recommendedName>
</protein>
<organism evidence="3 4">
    <name type="scientific">Bionectria ochroleuca</name>
    <name type="common">Gliocladium roseum</name>
    <dbReference type="NCBI Taxonomy" id="29856"/>
    <lineage>
        <taxon>Eukaryota</taxon>
        <taxon>Fungi</taxon>
        <taxon>Dikarya</taxon>
        <taxon>Ascomycota</taxon>
        <taxon>Pezizomycotina</taxon>
        <taxon>Sordariomycetes</taxon>
        <taxon>Hypocreomycetidae</taxon>
        <taxon>Hypocreales</taxon>
        <taxon>Bionectriaceae</taxon>
        <taxon>Clonostachys</taxon>
    </lineage>
</organism>
<dbReference type="PANTHER" id="PTHR10837">
    <property type="entry name" value="PEPTIDYLARGININE DEIMINASE"/>
    <property type="match status" value="1"/>
</dbReference>
<keyword evidence="1" id="KW-0732">Signal</keyword>
<dbReference type="PANTHER" id="PTHR10837:SF8">
    <property type="entry name" value="PROTEIN-ARGININE DEIMINASE"/>
    <property type="match status" value="1"/>
</dbReference>
<feature type="chain" id="PRO_5045740266" description="Protein-arginine deiminase C-terminal domain-containing protein" evidence="1">
    <location>
        <begin position="22"/>
        <end position="611"/>
    </location>
</feature>
<evidence type="ECO:0000256" key="1">
    <source>
        <dbReference type="SAM" id="SignalP"/>
    </source>
</evidence>
<dbReference type="InterPro" id="IPR004303">
    <property type="entry name" value="PAD"/>
</dbReference>
<dbReference type="Proteomes" id="UP000766486">
    <property type="component" value="Unassembled WGS sequence"/>
</dbReference>
<evidence type="ECO:0000313" key="3">
    <source>
        <dbReference type="EMBL" id="VUC29190.1"/>
    </source>
</evidence>
<dbReference type="Pfam" id="PF03068">
    <property type="entry name" value="PAD"/>
    <property type="match status" value="1"/>
</dbReference>
<evidence type="ECO:0000313" key="4">
    <source>
        <dbReference type="Proteomes" id="UP000766486"/>
    </source>
</evidence>
<gene>
    <name evidence="3" type="ORF">CLO192961_LOCUS252243</name>
</gene>
<proteinExistence type="predicted"/>
<comment type="caution">
    <text evidence="3">The sequence shown here is derived from an EMBL/GenBank/DDBJ whole genome shotgun (WGS) entry which is preliminary data.</text>
</comment>